<name>A0A3N0AGW8_9ACTN</name>
<dbReference type="Gene3D" id="3.40.605.10">
    <property type="entry name" value="Aldehyde Dehydrogenase, Chain A, domain 1"/>
    <property type="match status" value="1"/>
</dbReference>
<dbReference type="FunFam" id="3.40.605.10:FF:000004">
    <property type="entry name" value="Aldehyde dehydrogenase"/>
    <property type="match status" value="1"/>
</dbReference>
<dbReference type="SUPFAM" id="SSF53720">
    <property type="entry name" value="ALDH-like"/>
    <property type="match status" value="1"/>
</dbReference>
<dbReference type="InterPro" id="IPR015590">
    <property type="entry name" value="Aldehyde_DH_dom"/>
</dbReference>
<dbReference type="InterPro" id="IPR029510">
    <property type="entry name" value="Ald_DH_CS_GLU"/>
</dbReference>
<evidence type="ECO:0000256" key="5">
    <source>
        <dbReference type="PIRSR" id="PIRSR036492-1"/>
    </source>
</evidence>
<dbReference type="Proteomes" id="UP000267368">
    <property type="component" value="Unassembled WGS sequence"/>
</dbReference>
<dbReference type="InterPro" id="IPR012394">
    <property type="entry name" value="Aldehyde_DH_NAD(P)"/>
</dbReference>
<reference evidence="10" key="1">
    <citation type="submission" date="2018-05" db="EMBL/GenBank/DDBJ databases">
        <title>Genome Sequencing of selected type strains of the family Eggerthellaceae.</title>
        <authorList>
            <person name="Danylec N."/>
            <person name="Stoll D.A."/>
            <person name="Doetsch A."/>
            <person name="Huch M."/>
        </authorList>
    </citation>
    <scope>NUCLEOTIDE SEQUENCE [LARGE SCALE GENOMIC DNA]</scope>
    <source>
        <strain evidence="10">DSM 17537</strain>
    </source>
</reference>
<evidence type="ECO:0000256" key="7">
    <source>
        <dbReference type="RuleBase" id="RU003345"/>
    </source>
</evidence>
<dbReference type="FunFam" id="3.40.309.10:FF:000003">
    <property type="entry name" value="Aldehyde dehydrogenase"/>
    <property type="match status" value="1"/>
</dbReference>
<keyword evidence="3" id="KW-0520">NAD</keyword>
<dbReference type="GO" id="GO:0004029">
    <property type="term" value="F:aldehyde dehydrogenase (NAD+) activity"/>
    <property type="evidence" value="ECO:0007669"/>
    <property type="project" value="TreeGrafter"/>
</dbReference>
<evidence type="ECO:0000256" key="6">
    <source>
        <dbReference type="PROSITE-ProRule" id="PRU10007"/>
    </source>
</evidence>
<accession>A0A3N0AGW8</accession>
<sequence length="460" mass="50137">MNTEKTIESAVERLRAHFATGATIDIDERVDALVRLRKAVKNAEPRIAEALAADLGKPSQESYMCEIGLTLAELRHQLGHLRGWAEPKRVRTDLANFPATSFTVAEPYGVVLVMSPWNYPFMLAMEPLIGAIAAGNCCLVKPSAYAPATSQVVADIVAEAFDPGHAFVVQGGRAENAALLEQRFDYIFFTGSTTVGKLVMQKAAAHLTPVSLELGGKSPCIVAADADIELAARRIVFGKYLNCGQTCVAPDYVLVDEQVHDRFVDAVKRNITAMFGEFPLDDPSYGRIVNRKHFGRLLGLIEPAKTAFGGGFDADSLRIEPTVMTNVTLDDAVMQEEIFGPVMPVIALEHIEEAEALVKSMPEPLALYLFTRDAALQDRFVRHVPFGGGCINDTVMHLATSNMGFGGVGASGMGSYHGKKSFDTFSHEKSILKKGSWFDAPLRYRPYSKAKEAAIRALLR</sequence>
<dbReference type="EMBL" id="QICB01000001">
    <property type="protein sequence ID" value="RNL21295.1"/>
    <property type="molecule type" value="Genomic_DNA"/>
</dbReference>
<gene>
    <name evidence="9" type="ORF">DMP07_00095</name>
</gene>
<dbReference type="AlphaFoldDB" id="A0A3N0AGW8"/>
<evidence type="ECO:0000259" key="8">
    <source>
        <dbReference type="Pfam" id="PF00171"/>
    </source>
</evidence>
<dbReference type="CDD" id="cd07136">
    <property type="entry name" value="ALDH_YwdH-P39616"/>
    <property type="match status" value="1"/>
</dbReference>
<dbReference type="PANTHER" id="PTHR43570:SF16">
    <property type="entry name" value="ALDEHYDE DEHYDROGENASE TYPE III, ISOFORM Q"/>
    <property type="match status" value="1"/>
</dbReference>
<dbReference type="GO" id="GO:0005737">
    <property type="term" value="C:cytoplasm"/>
    <property type="evidence" value="ECO:0007669"/>
    <property type="project" value="TreeGrafter"/>
</dbReference>
<dbReference type="GO" id="GO:0006081">
    <property type="term" value="P:aldehyde metabolic process"/>
    <property type="evidence" value="ECO:0007669"/>
    <property type="project" value="InterPro"/>
</dbReference>
<protein>
    <recommendedName>
        <fullName evidence="4">Aldehyde dehydrogenase</fullName>
    </recommendedName>
</protein>
<evidence type="ECO:0000256" key="3">
    <source>
        <dbReference type="ARBA" id="ARBA00023027"/>
    </source>
</evidence>
<comment type="similarity">
    <text evidence="1 4 7">Belongs to the aldehyde dehydrogenase family.</text>
</comment>
<evidence type="ECO:0000256" key="4">
    <source>
        <dbReference type="PIRNR" id="PIRNR036492"/>
    </source>
</evidence>
<feature type="domain" description="Aldehyde dehydrogenase" evidence="8">
    <location>
        <begin position="3"/>
        <end position="431"/>
    </location>
</feature>
<feature type="active site" evidence="5 6">
    <location>
        <position position="213"/>
    </location>
</feature>
<organism evidence="9 10">
    <name type="scientific">Slackia faecicanis</name>
    <dbReference type="NCBI Taxonomy" id="255723"/>
    <lineage>
        <taxon>Bacteria</taxon>
        <taxon>Bacillati</taxon>
        <taxon>Actinomycetota</taxon>
        <taxon>Coriobacteriia</taxon>
        <taxon>Eggerthellales</taxon>
        <taxon>Eggerthellaceae</taxon>
        <taxon>Slackia</taxon>
    </lineage>
</organism>
<dbReference type="Pfam" id="PF00171">
    <property type="entry name" value="Aldedh"/>
    <property type="match status" value="1"/>
</dbReference>
<evidence type="ECO:0000313" key="10">
    <source>
        <dbReference type="Proteomes" id="UP000267368"/>
    </source>
</evidence>
<feature type="active site" evidence="5">
    <location>
        <position position="247"/>
    </location>
</feature>
<evidence type="ECO:0000313" key="9">
    <source>
        <dbReference type="EMBL" id="RNL21295.1"/>
    </source>
</evidence>
<dbReference type="InterPro" id="IPR016161">
    <property type="entry name" value="Ald_DH/histidinol_DH"/>
</dbReference>
<comment type="caution">
    <text evidence="9">The sequence shown here is derived from an EMBL/GenBank/DDBJ whole genome shotgun (WGS) entry which is preliminary data.</text>
</comment>
<dbReference type="Gene3D" id="3.40.309.10">
    <property type="entry name" value="Aldehyde Dehydrogenase, Chain A, domain 2"/>
    <property type="match status" value="1"/>
</dbReference>
<evidence type="ECO:0000256" key="2">
    <source>
        <dbReference type="ARBA" id="ARBA00023002"/>
    </source>
</evidence>
<dbReference type="PANTHER" id="PTHR43570">
    <property type="entry name" value="ALDEHYDE DEHYDROGENASE"/>
    <property type="match status" value="1"/>
</dbReference>
<dbReference type="InterPro" id="IPR016160">
    <property type="entry name" value="Ald_DH_CS_CYS"/>
</dbReference>
<proteinExistence type="inferred from homology"/>
<keyword evidence="10" id="KW-1185">Reference proteome</keyword>
<dbReference type="PROSITE" id="PS00070">
    <property type="entry name" value="ALDEHYDE_DEHYDR_CYS"/>
    <property type="match status" value="1"/>
</dbReference>
<evidence type="ECO:0000256" key="1">
    <source>
        <dbReference type="ARBA" id="ARBA00009986"/>
    </source>
</evidence>
<dbReference type="RefSeq" id="WP_123197137.1">
    <property type="nucleotide sequence ID" value="NZ_QICB01000001.1"/>
</dbReference>
<dbReference type="PIRSF" id="PIRSF036492">
    <property type="entry name" value="ALDH"/>
    <property type="match status" value="1"/>
</dbReference>
<dbReference type="OrthoDB" id="6882680at2"/>
<keyword evidence="2 4" id="KW-0560">Oxidoreductase</keyword>
<dbReference type="PROSITE" id="PS00687">
    <property type="entry name" value="ALDEHYDE_DEHYDR_GLU"/>
    <property type="match status" value="1"/>
</dbReference>
<dbReference type="InterPro" id="IPR016162">
    <property type="entry name" value="Ald_DH_N"/>
</dbReference>
<dbReference type="InterPro" id="IPR016163">
    <property type="entry name" value="Ald_DH_C"/>
</dbReference>